<accession>A0A6H5GSQ5</accession>
<reference evidence="1 2" key="1">
    <citation type="submission" date="2020-02" db="EMBL/GenBank/DDBJ databases">
        <authorList>
            <person name="Ferguson B K."/>
        </authorList>
    </citation>
    <scope>NUCLEOTIDE SEQUENCE [LARGE SCALE GENOMIC DNA]</scope>
</reference>
<organism evidence="1 2">
    <name type="scientific">Nesidiocoris tenuis</name>
    <dbReference type="NCBI Taxonomy" id="355587"/>
    <lineage>
        <taxon>Eukaryota</taxon>
        <taxon>Metazoa</taxon>
        <taxon>Ecdysozoa</taxon>
        <taxon>Arthropoda</taxon>
        <taxon>Hexapoda</taxon>
        <taxon>Insecta</taxon>
        <taxon>Pterygota</taxon>
        <taxon>Neoptera</taxon>
        <taxon>Paraneoptera</taxon>
        <taxon>Hemiptera</taxon>
        <taxon>Heteroptera</taxon>
        <taxon>Panheteroptera</taxon>
        <taxon>Cimicomorpha</taxon>
        <taxon>Miridae</taxon>
        <taxon>Dicyphina</taxon>
        <taxon>Nesidiocoris</taxon>
    </lineage>
</organism>
<sequence>MASVSNNMVIKISLESSKSEWQHAVDMMGSTSRLSPRWLNILNLRGSQLMDGRRAESNSQSDSARYSSYSSVSAVAGSTVPMAVLKLRPHWMTVIWNEERIVLRIVFVNELHCGVYCGFNSRVQHCPIRFLCDLWTRIVSIMGDHSQQLNSRWLKYIDIIYT</sequence>
<dbReference type="Proteomes" id="UP000479000">
    <property type="component" value="Unassembled WGS sequence"/>
</dbReference>
<dbReference type="EMBL" id="CADCXU010016565">
    <property type="protein sequence ID" value="CAB0005611.1"/>
    <property type="molecule type" value="Genomic_DNA"/>
</dbReference>
<dbReference type="AlphaFoldDB" id="A0A6H5GSQ5"/>
<gene>
    <name evidence="1" type="ORF">NTEN_LOCUS11088</name>
</gene>
<evidence type="ECO:0000313" key="1">
    <source>
        <dbReference type="EMBL" id="CAB0005611.1"/>
    </source>
</evidence>
<evidence type="ECO:0000313" key="2">
    <source>
        <dbReference type="Proteomes" id="UP000479000"/>
    </source>
</evidence>
<keyword evidence="2" id="KW-1185">Reference proteome</keyword>
<name>A0A6H5GSQ5_9HEMI</name>
<proteinExistence type="predicted"/>
<protein>
    <submittedName>
        <fullName evidence="1">Uncharacterized protein</fullName>
    </submittedName>
</protein>